<feature type="region of interest" description="Disordered" evidence="1">
    <location>
        <begin position="270"/>
        <end position="289"/>
    </location>
</feature>
<dbReference type="AlphaFoldDB" id="A0A1G6TFN0"/>
<organism evidence="2 3">
    <name type="scientific">Niabella drilacis (strain DSM 25811 / CCM 8410 / CCUG 62505 / LMG 26954 / E90)</name>
    <dbReference type="NCBI Taxonomy" id="1285928"/>
    <lineage>
        <taxon>Bacteria</taxon>
        <taxon>Pseudomonadati</taxon>
        <taxon>Bacteroidota</taxon>
        <taxon>Chitinophagia</taxon>
        <taxon>Chitinophagales</taxon>
        <taxon>Chitinophagaceae</taxon>
        <taxon>Niabella</taxon>
    </lineage>
</organism>
<reference evidence="3" key="1">
    <citation type="submission" date="2016-10" db="EMBL/GenBank/DDBJ databases">
        <authorList>
            <person name="Varghese N."/>
            <person name="Submissions S."/>
        </authorList>
    </citation>
    <scope>NUCLEOTIDE SEQUENCE [LARGE SCALE GENOMIC DNA]</scope>
    <source>
        <strain evidence="3">DSM 25811 / CCM 8410 / LMG 26954 / E90</strain>
    </source>
</reference>
<evidence type="ECO:0000256" key="1">
    <source>
        <dbReference type="SAM" id="MobiDB-lite"/>
    </source>
</evidence>
<sequence>MKTTPENTVLRCFTRTIALLMLLVTPALHIHSNGQEITNRLTGYFNATSDTLLYNYFSFDGNGKLDITGMGDGYYFQKGDSLIVYPDKSIFKFLLKDNKLYGVSEWVNGGVWQLIGDSVVESRRTSAEAADRIAYLLNQYYEIKAQDRTGFLAAEDHAYRGKMKALCDSGLSKACLDYAGLRIIENLGGIGALLGNKPVDIKQDADPEILSIIEKVIRMGDMEGYAVLGGYYTTLQDRKKAKEVLEKGGELGCRRCVWAAFSIALEEEAAGAEAAGKKKSVPEPVKRKK</sequence>
<protein>
    <submittedName>
        <fullName evidence="2">Uncharacterized protein</fullName>
    </submittedName>
</protein>
<name>A0A1G6TFN0_NIADE</name>
<accession>A0A1G6TFN0</accession>
<dbReference type="EMBL" id="FMZO01000007">
    <property type="protein sequence ID" value="SDD27962.1"/>
    <property type="molecule type" value="Genomic_DNA"/>
</dbReference>
<dbReference type="RefSeq" id="WP_143019783.1">
    <property type="nucleotide sequence ID" value="NZ_FMZO01000007.1"/>
</dbReference>
<dbReference type="OrthoDB" id="667778at2"/>
<dbReference type="STRING" id="1285928.SAMN04487894_107202"/>
<gene>
    <name evidence="2" type="ORF">SAMN04487894_107202</name>
</gene>
<keyword evidence="3" id="KW-1185">Reference proteome</keyword>
<evidence type="ECO:0000313" key="2">
    <source>
        <dbReference type="EMBL" id="SDD27962.1"/>
    </source>
</evidence>
<dbReference type="Proteomes" id="UP000198757">
    <property type="component" value="Unassembled WGS sequence"/>
</dbReference>
<feature type="compositionally biased region" description="Basic and acidic residues" evidence="1">
    <location>
        <begin position="280"/>
        <end position="289"/>
    </location>
</feature>
<evidence type="ECO:0000313" key="3">
    <source>
        <dbReference type="Proteomes" id="UP000198757"/>
    </source>
</evidence>
<proteinExistence type="predicted"/>